<dbReference type="Proteomes" id="UP000183209">
    <property type="component" value="Unassembled WGS sequence"/>
</dbReference>
<gene>
    <name evidence="4" type="ORF">SAMN04487906_0145</name>
</gene>
<proteinExistence type="predicted"/>
<protein>
    <submittedName>
        <fullName evidence="4">Ig-like domain-containing protein</fullName>
    </submittedName>
</protein>
<dbReference type="OrthoDB" id="9809989at2"/>
<sequence length="535" mass="61128">MKNNFFSICFSLAILLSLINCAKRSTPTGGEKDITPPVMVSASPEPYSTNFDEEEVKITFDEYIKLKDIQKQLIVSPPLKYPPIITPQGTASKFIKIKIQDTLKENTTYVFNFGQSITDNNEGNPYSYFNYVFSTGDYIDSLKVNGFITDAKLKEPDNFVSIMLYEVDSTYSDSTVYKNPPTYITNTLDSLTTFQLTNLKAGEYAIFAMKDEANNYVFNQKTDKIAFISDYITVPTDSVFKLNLFKEIPDYRAARPSEATTNRILFGYEGKPDSIKIDLLSDTPEDYDYRITKDLEKDTLNYWFTPFEADSLIFTVSHKKQIDTFTVKRRKAESDSLLLQSTISGNLGYFKPFGIQANTPLESIDSTFISIIDKDSLKIAFDYSIDKELNQVNLNWKIEPSQRYIITALPGAIEDFYGNTNDTLNYNTSTKSLADLGSIRVTVRNVKEFPIVVQLTDQKGEVKFEKYAETEQSLFEFMNIDPGTYFIRVIHDANGNGIWDTGNYLKKVQPEKISYFPGEIELRSNWELEQEFILD</sequence>
<feature type="signal peptide" evidence="2">
    <location>
        <begin position="1"/>
        <end position="22"/>
    </location>
</feature>
<evidence type="ECO:0000313" key="4">
    <source>
        <dbReference type="EMBL" id="SFS35896.1"/>
    </source>
</evidence>
<reference evidence="4 5" key="1">
    <citation type="submission" date="2016-10" db="EMBL/GenBank/DDBJ databases">
        <authorList>
            <person name="de Groot N.N."/>
        </authorList>
    </citation>
    <scope>NUCLEOTIDE SEQUENCE [LARGE SCALE GENOMIC DNA]</scope>
    <source>
        <strain evidence="4 5">CGMCC 1.6114</strain>
    </source>
</reference>
<evidence type="ECO:0000259" key="3">
    <source>
        <dbReference type="Pfam" id="PF13205"/>
    </source>
</evidence>
<accession>A0A1I6P6U1</accession>
<dbReference type="Pfam" id="PF13205">
    <property type="entry name" value="Big_5"/>
    <property type="match status" value="1"/>
</dbReference>
<evidence type="ECO:0000256" key="1">
    <source>
        <dbReference type="ARBA" id="ARBA00022729"/>
    </source>
</evidence>
<dbReference type="AlphaFoldDB" id="A0A1I6P6U1"/>
<dbReference type="EMBL" id="FPAG01000001">
    <property type="protein sequence ID" value="SFS35896.1"/>
    <property type="molecule type" value="Genomic_DNA"/>
</dbReference>
<feature type="chain" id="PRO_5010166094" evidence="2">
    <location>
        <begin position="23"/>
        <end position="535"/>
    </location>
</feature>
<keyword evidence="1 2" id="KW-0732">Signal</keyword>
<evidence type="ECO:0000313" key="5">
    <source>
        <dbReference type="Proteomes" id="UP000183209"/>
    </source>
</evidence>
<dbReference type="InterPro" id="IPR032812">
    <property type="entry name" value="SbsA_Ig"/>
</dbReference>
<name>A0A1I6P6U1_9FLAO</name>
<evidence type="ECO:0000256" key="2">
    <source>
        <dbReference type="SAM" id="SignalP"/>
    </source>
</evidence>
<feature type="domain" description="SbsA Ig-like" evidence="3">
    <location>
        <begin position="33"/>
        <end position="135"/>
    </location>
</feature>
<organism evidence="4 5">
    <name type="scientific">Zhouia amylolytica</name>
    <dbReference type="NCBI Taxonomy" id="376730"/>
    <lineage>
        <taxon>Bacteria</taxon>
        <taxon>Pseudomonadati</taxon>
        <taxon>Bacteroidota</taxon>
        <taxon>Flavobacteriia</taxon>
        <taxon>Flavobacteriales</taxon>
        <taxon>Flavobacteriaceae</taxon>
        <taxon>Zhouia</taxon>
    </lineage>
</organism>
<dbReference type="RefSeq" id="WP_074976278.1">
    <property type="nucleotide sequence ID" value="NZ_FPAG01000001.1"/>
</dbReference>